<sequence length="188" mass="21809">MVMDHKPPSATQSCREARQISLQVGKFLFGVHGGRTKSLWFNLSSDIIYWNKWEFKWDQFVSDNHQLTYVENVAIDCTEEDDCFHLAHDMVAAFPQCKNLLVVLPHKPLPLGDVGFFHINDNEEVFIKHIEGLFKWQYFKWELEASISDMPMDDDEDGLLFGDVHEIPRLHAVEVVPIRTRAYTGNSQ</sequence>
<dbReference type="OrthoDB" id="3561261at2759"/>
<dbReference type="Proteomes" id="UP000567885">
    <property type="component" value="Unassembled WGS sequence"/>
</dbReference>
<protein>
    <submittedName>
        <fullName evidence="1">Uncharacterized protein</fullName>
    </submittedName>
</protein>
<evidence type="ECO:0000313" key="2">
    <source>
        <dbReference type="Proteomes" id="UP000567885"/>
    </source>
</evidence>
<comment type="caution">
    <text evidence="1">The sequence shown here is derived from an EMBL/GenBank/DDBJ whole genome shotgun (WGS) entry which is preliminary data.</text>
</comment>
<accession>A0A8H5TXG7</accession>
<name>A0A8H5TXG7_FUSHE</name>
<keyword evidence="2" id="KW-1185">Reference proteome</keyword>
<evidence type="ECO:0000313" key="1">
    <source>
        <dbReference type="EMBL" id="KAF5676934.1"/>
    </source>
</evidence>
<dbReference type="AlphaFoldDB" id="A0A8H5TXG7"/>
<dbReference type="EMBL" id="JAAGWQ010000028">
    <property type="protein sequence ID" value="KAF5676934.1"/>
    <property type="molecule type" value="Genomic_DNA"/>
</dbReference>
<proteinExistence type="predicted"/>
<gene>
    <name evidence="1" type="ORF">FHETE_1941</name>
</gene>
<organism evidence="1 2">
    <name type="scientific">Fusarium heterosporum</name>
    <dbReference type="NCBI Taxonomy" id="42747"/>
    <lineage>
        <taxon>Eukaryota</taxon>
        <taxon>Fungi</taxon>
        <taxon>Dikarya</taxon>
        <taxon>Ascomycota</taxon>
        <taxon>Pezizomycotina</taxon>
        <taxon>Sordariomycetes</taxon>
        <taxon>Hypocreomycetidae</taxon>
        <taxon>Hypocreales</taxon>
        <taxon>Nectriaceae</taxon>
        <taxon>Fusarium</taxon>
        <taxon>Fusarium heterosporum species complex</taxon>
    </lineage>
</organism>
<reference evidence="1 2" key="1">
    <citation type="submission" date="2020-05" db="EMBL/GenBank/DDBJ databases">
        <title>Identification and distribution of gene clusters putatively required for synthesis of sphingolipid metabolism inhibitors in phylogenetically diverse species of the filamentous fungus Fusarium.</title>
        <authorList>
            <person name="Kim H.-S."/>
            <person name="Busman M."/>
            <person name="Brown D.W."/>
            <person name="Divon H."/>
            <person name="Uhlig S."/>
            <person name="Proctor R.H."/>
        </authorList>
    </citation>
    <scope>NUCLEOTIDE SEQUENCE [LARGE SCALE GENOMIC DNA]</scope>
    <source>
        <strain evidence="1 2">NRRL 20693</strain>
    </source>
</reference>